<evidence type="ECO:0000256" key="1">
    <source>
        <dbReference type="SAM" id="Coils"/>
    </source>
</evidence>
<name>A0A1L1PDZ6_HYDIT</name>
<feature type="region of interest" description="Disordered" evidence="2">
    <location>
        <begin position="356"/>
        <end position="377"/>
    </location>
</feature>
<reference evidence="5" key="1">
    <citation type="submission" date="2014-02" db="EMBL/GenBank/DDBJ databases">
        <authorList>
            <person name="Gan H."/>
        </authorList>
    </citation>
    <scope>NUCLEOTIDE SEQUENCE [LARGE SCALE GENOMIC DNA]</scope>
    <source>
        <strain evidence="5">S1</strain>
    </source>
</reference>
<accession>A0A1L1PDZ6</accession>
<keyword evidence="1" id="KW-0175">Coiled coil</keyword>
<dbReference type="AlphaFoldDB" id="A0A1L1PDZ6"/>
<evidence type="ECO:0000256" key="2">
    <source>
        <dbReference type="SAM" id="MobiDB-lite"/>
    </source>
</evidence>
<reference evidence="5" key="2">
    <citation type="submission" date="2014-11" db="EMBL/GenBank/DDBJ databases">
        <title>Draft genome sequence of Hydrogenophaga intermedia S1.</title>
        <authorList>
            <person name="Gan H.M."/>
            <person name="Chew T.H."/>
            <person name="Stolz A."/>
        </authorList>
    </citation>
    <scope>NUCLEOTIDE SEQUENCE [LARGE SCALE GENOMIC DNA]</scope>
    <source>
        <strain evidence="5">S1</strain>
    </source>
</reference>
<keyword evidence="3" id="KW-0472">Membrane</keyword>
<protein>
    <submittedName>
        <fullName evidence="4">Uncharacterized protein</fullName>
    </submittedName>
</protein>
<keyword evidence="3" id="KW-0812">Transmembrane</keyword>
<feature type="coiled-coil region" evidence="1">
    <location>
        <begin position="318"/>
        <end position="352"/>
    </location>
</feature>
<feature type="transmembrane region" description="Helical" evidence="3">
    <location>
        <begin position="274"/>
        <end position="298"/>
    </location>
</feature>
<gene>
    <name evidence="4" type="ORF">BN948_01443</name>
</gene>
<evidence type="ECO:0000313" key="4">
    <source>
        <dbReference type="EMBL" id="CDN87024.1"/>
    </source>
</evidence>
<feature type="coiled-coil region" evidence="1">
    <location>
        <begin position="209"/>
        <end position="260"/>
    </location>
</feature>
<dbReference type="Proteomes" id="UP000028878">
    <property type="component" value="Unassembled WGS sequence"/>
</dbReference>
<dbReference type="EMBL" id="CCAE010000007">
    <property type="protein sequence ID" value="CDN87024.1"/>
    <property type="molecule type" value="Genomic_DNA"/>
</dbReference>
<organism evidence="4 5">
    <name type="scientific">Hydrogenophaga intermedia</name>
    <dbReference type="NCBI Taxonomy" id="65786"/>
    <lineage>
        <taxon>Bacteria</taxon>
        <taxon>Pseudomonadati</taxon>
        <taxon>Pseudomonadota</taxon>
        <taxon>Betaproteobacteria</taxon>
        <taxon>Burkholderiales</taxon>
        <taxon>Comamonadaceae</taxon>
        <taxon>Hydrogenophaga</taxon>
    </lineage>
</organism>
<sequence length="377" mass="42042">MTQENPPSGEKPKKNTLKLLLRSKPAAQVETLAGRVYLYPLRVRDMTDFGKLKPGDAVSQIRAFLPSIGSLTVESDEAPERVPLDAAITADLSNDEIERIADAYAQSSAWQTIREGSQERTPAVREADETASVYLVRLLKAEVEDYHQRSKRMHEKMFGSAQSLFDQVRKSTSALGSTLSAYEELTKIAKPAPLEIQPIRTDHFDALNMQMAQQVRERAEERAEEMEMTRLTGKMTAESAKTLKDLAEAATTLMEQMDERDRKTDQSTRTQIKIALWSVASSAVLSLVAAVFAGFSFFQDRDNNTSGDQWQVKLLTVIEQGNQQRSTVERENQALREQMKALDARIVDLEAAQRAEASKAASAARRETNPGNTRPPP</sequence>
<keyword evidence="5" id="KW-1185">Reference proteome</keyword>
<keyword evidence="3" id="KW-1133">Transmembrane helix</keyword>
<evidence type="ECO:0000256" key="3">
    <source>
        <dbReference type="SAM" id="Phobius"/>
    </source>
</evidence>
<proteinExistence type="predicted"/>
<evidence type="ECO:0000313" key="5">
    <source>
        <dbReference type="Proteomes" id="UP000028878"/>
    </source>
</evidence>